<dbReference type="VEuPathDB" id="FungiDB:ASPSYDRAFT_909935"/>
<feature type="region of interest" description="Disordered" evidence="1">
    <location>
        <begin position="76"/>
        <end position="112"/>
    </location>
</feature>
<protein>
    <submittedName>
        <fullName evidence="2">Uncharacterized protein</fullName>
    </submittedName>
</protein>
<organism evidence="2 3">
    <name type="scientific">Aspergillus sydowii CBS 593.65</name>
    <dbReference type="NCBI Taxonomy" id="1036612"/>
    <lineage>
        <taxon>Eukaryota</taxon>
        <taxon>Fungi</taxon>
        <taxon>Dikarya</taxon>
        <taxon>Ascomycota</taxon>
        <taxon>Pezizomycotina</taxon>
        <taxon>Eurotiomycetes</taxon>
        <taxon>Eurotiomycetidae</taxon>
        <taxon>Eurotiales</taxon>
        <taxon>Aspergillaceae</taxon>
        <taxon>Aspergillus</taxon>
        <taxon>Aspergillus subgen. Nidulantes</taxon>
    </lineage>
</organism>
<feature type="region of interest" description="Disordered" evidence="1">
    <location>
        <begin position="232"/>
        <end position="257"/>
    </location>
</feature>
<name>A0A1L9TKH3_9EURO</name>
<evidence type="ECO:0000313" key="2">
    <source>
        <dbReference type="EMBL" id="OJJ59902.1"/>
    </source>
</evidence>
<evidence type="ECO:0000313" key="3">
    <source>
        <dbReference type="Proteomes" id="UP000184356"/>
    </source>
</evidence>
<proteinExistence type="predicted"/>
<sequence>MSPYGHCPLLLPRISVAHRSYLYTHRISIPILVAQRTGGFSMSSIYKASPNQQSPDQPQNPIALFHNAARKLPLAAKSGLSPRVQDKGSTDADRVNHASDLRRSNAIGRGNSLGKAHHLDIAVQSASKAPVSRSSSSASITSSTLGSRASDTDLPRVLRCLVDKGYSCTMIGRYLVEVLLGTDSFYSGLIARLVEANRTYCEICIQVFRRLDLNSEDGRPLECEVETGNVELKPDPSRPTRSLYADDSAPAVTPPSHSCTRGHLRRFDDVSDNEFEYVDVKMGVARMVDISRQSAHLVDSSRR</sequence>
<dbReference type="Proteomes" id="UP000184356">
    <property type="component" value="Unassembled WGS sequence"/>
</dbReference>
<gene>
    <name evidence="2" type="ORF">ASPSYDRAFT_909935</name>
</gene>
<feature type="compositionally biased region" description="Basic and acidic residues" evidence="1">
    <location>
        <begin position="84"/>
        <end position="103"/>
    </location>
</feature>
<reference evidence="3" key="1">
    <citation type="journal article" date="2017" name="Genome Biol.">
        <title>Comparative genomics reveals high biological diversity and specific adaptations in the industrially and medically important fungal genus Aspergillus.</title>
        <authorList>
            <person name="de Vries R.P."/>
            <person name="Riley R."/>
            <person name="Wiebenga A."/>
            <person name="Aguilar-Osorio G."/>
            <person name="Amillis S."/>
            <person name="Uchima C.A."/>
            <person name="Anderluh G."/>
            <person name="Asadollahi M."/>
            <person name="Askin M."/>
            <person name="Barry K."/>
            <person name="Battaglia E."/>
            <person name="Bayram O."/>
            <person name="Benocci T."/>
            <person name="Braus-Stromeyer S.A."/>
            <person name="Caldana C."/>
            <person name="Canovas D."/>
            <person name="Cerqueira G.C."/>
            <person name="Chen F."/>
            <person name="Chen W."/>
            <person name="Choi C."/>
            <person name="Clum A."/>
            <person name="Dos Santos R.A."/>
            <person name="Damasio A.R."/>
            <person name="Diallinas G."/>
            <person name="Emri T."/>
            <person name="Fekete E."/>
            <person name="Flipphi M."/>
            <person name="Freyberg S."/>
            <person name="Gallo A."/>
            <person name="Gournas C."/>
            <person name="Habgood R."/>
            <person name="Hainaut M."/>
            <person name="Harispe M.L."/>
            <person name="Henrissat B."/>
            <person name="Hilden K.S."/>
            <person name="Hope R."/>
            <person name="Hossain A."/>
            <person name="Karabika E."/>
            <person name="Karaffa L."/>
            <person name="Karanyi Z."/>
            <person name="Krasevec N."/>
            <person name="Kuo A."/>
            <person name="Kusch H."/>
            <person name="LaButti K."/>
            <person name="Lagendijk E.L."/>
            <person name="Lapidus A."/>
            <person name="Levasseur A."/>
            <person name="Lindquist E."/>
            <person name="Lipzen A."/>
            <person name="Logrieco A.F."/>
            <person name="MacCabe A."/>
            <person name="Maekelae M.R."/>
            <person name="Malavazi I."/>
            <person name="Melin P."/>
            <person name="Meyer V."/>
            <person name="Mielnichuk N."/>
            <person name="Miskei M."/>
            <person name="Molnar A.P."/>
            <person name="Mule G."/>
            <person name="Ngan C.Y."/>
            <person name="Orejas M."/>
            <person name="Orosz E."/>
            <person name="Ouedraogo J.P."/>
            <person name="Overkamp K.M."/>
            <person name="Park H.-S."/>
            <person name="Perrone G."/>
            <person name="Piumi F."/>
            <person name="Punt P.J."/>
            <person name="Ram A.F."/>
            <person name="Ramon A."/>
            <person name="Rauscher S."/>
            <person name="Record E."/>
            <person name="Riano-Pachon D.M."/>
            <person name="Robert V."/>
            <person name="Roehrig J."/>
            <person name="Ruller R."/>
            <person name="Salamov A."/>
            <person name="Salih N.S."/>
            <person name="Samson R.A."/>
            <person name="Sandor E."/>
            <person name="Sanguinetti M."/>
            <person name="Schuetze T."/>
            <person name="Sepcic K."/>
            <person name="Shelest E."/>
            <person name="Sherlock G."/>
            <person name="Sophianopoulou V."/>
            <person name="Squina F.M."/>
            <person name="Sun H."/>
            <person name="Susca A."/>
            <person name="Todd R.B."/>
            <person name="Tsang A."/>
            <person name="Unkles S.E."/>
            <person name="van de Wiele N."/>
            <person name="van Rossen-Uffink D."/>
            <person name="Oliveira J.V."/>
            <person name="Vesth T.C."/>
            <person name="Visser J."/>
            <person name="Yu J.-H."/>
            <person name="Zhou M."/>
            <person name="Andersen M.R."/>
            <person name="Archer D.B."/>
            <person name="Baker S.E."/>
            <person name="Benoit I."/>
            <person name="Brakhage A.A."/>
            <person name="Braus G.H."/>
            <person name="Fischer R."/>
            <person name="Frisvad J.C."/>
            <person name="Goldman G.H."/>
            <person name="Houbraken J."/>
            <person name="Oakley B."/>
            <person name="Pocsi I."/>
            <person name="Scazzocchio C."/>
            <person name="Seiboth B."/>
            <person name="vanKuyk P.A."/>
            <person name="Wortman J."/>
            <person name="Dyer P.S."/>
            <person name="Grigoriev I.V."/>
        </authorList>
    </citation>
    <scope>NUCLEOTIDE SEQUENCE [LARGE SCALE GENOMIC DNA]</scope>
    <source>
        <strain evidence="3">CBS 593.65</strain>
    </source>
</reference>
<dbReference type="AlphaFoldDB" id="A0A1L9TKH3"/>
<dbReference type="RefSeq" id="XP_040703708.1">
    <property type="nucleotide sequence ID" value="XM_040852420.1"/>
</dbReference>
<evidence type="ECO:0000256" key="1">
    <source>
        <dbReference type="SAM" id="MobiDB-lite"/>
    </source>
</evidence>
<dbReference type="OrthoDB" id="4501062at2759"/>
<keyword evidence="3" id="KW-1185">Reference proteome</keyword>
<dbReference type="GeneID" id="63768493"/>
<dbReference type="EMBL" id="KV878585">
    <property type="protein sequence ID" value="OJJ59902.1"/>
    <property type="molecule type" value="Genomic_DNA"/>
</dbReference>
<accession>A0A1L9TKH3</accession>